<dbReference type="Gene3D" id="1.25.40.20">
    <property type="entry name" value="Ankyrin repeat-containing domain"/>
    <property type="match status" value="4"/>
</dbReference>
<dbReference type="GeneID" id="31364329"/>
<evidence type="ECO:0000313" key="2">
    <source>
        <dbReference type="Proteomes" id="UP000001396"/>
    </source>
</evidence>
<dbReference type="RefSeq" id="XP_020430328.1">
    <property type="nucleotide sequence ID" value="XM_020579653.1"/>
</dbReference>
<dbReference type="Pfam" id="PF13637">
    <property type="entry name" value="Ank_4"/>
    <property type="match status" value="1"/>
</dbReference>
<keyword evidence="2" id="KW-1185">Reference proteome</keyword>
<dbReference type="InterPro" id="IPR052050">
    <property type="entry name" value="SecEffector_AnkRepeat"/>
</dbReference>
<dbReference type="OMA" id="WIHENDQ"/>
<evidence type="ECO:0000313" key="1">
    <source>
        <dbReference type="EMBL" id="EFA78202.1"/>
    </source>
</evidence>
<dbReference type="InterPro" id="IPR002110">
    <property type="entry name" value="Ankyrin_rpt"/>
</dbReference>
<dbReference type="InParanoid" id="D3BJX2"/>
<dbReference type="Pfam" id="PF12796">
    <property type="entry name" value="Ank_2"/>
    <property type="match status" value="3"/>
</dbReference>
<dbReference type="AlphaFoldDB" id="D3BJX2"/>
<sequence length="612" mass="69521">MLLYKYFIDILNNVVLRKLIFSSVRNINCLVSGEYVNSKQQQQQQQHNYNSVRWSSVLSSPAILISYGYRKELVLFLESYKDYQFTSIHLQCAVAYDQREILSFMLERDKKAFLKLTDREFEIAIRQHNLPMLKFLFDVVSTYYVNLTSIMIYACHYGSLETCKFLYHEGLKKIHGSLTLSESHMINAAEHGHLDIVRWLYEHGCPTNSEVLKRTVNKGHLDILIWIHENDQLAPSSFYAELMDTAATKGFLDIVKWIHLNRTEGCSVHAMDNACNNNHLEVVKWLHENRTEGCSVQAMDVSACNGNLEIVRWLHENRTEGCTSDALDGAAGNGQLETVAWLHQNRTEGCTGEAADNAIFNGFVDVADYLFRNHMVDLSTISFNIFDVAAPSGNLSLLELLHQVGYSQRPTSQAVDRAAQAGHLEVIRFIFEKYNVNGTSQATEAAALLGHLNVVKYLTEVMRTPSTWKALDNAAFNGHFDVVRYLKENRTEGCTVYAIDTASSGGHLDVIKYLMENSTVGFTNTAINSAAREGHLELFKYLLSFPSDLRPFDIFCLNYSVSNGHLPIVKHICENYFPEVASQLSFVFARAKQHGHHHIMKYFIENHGITDN</sequence>
<comment type="caution">
    <text evidence="1">The sequence shown here is derived from an EMBL/GenBank/DDBJ whole genome shotgun (WGS) entry which is preliminary data.</text>
</comment>
<dbReference type="STRING" id="670386.D3BJX2"/>
<dbReference type="Proteomes" id="UP000001396">
    <property type="component" value="Unassembled WGS sequence"/>
</dbReference>
<name>D3BJX2_HETP5</name>
<dbReference type="SUPFAM" id="SSF48403">
    <property type="entry name" value="Ankyrin repeat"/>
    <property type="match status" value="2"/>
</dbReference>
<dbReference type="SMART" id="SM00248">
    <property type="entry name" value="ANK"/>
    <property type="match status" value="6"/>
</dbReference>
<dbReference type="EMBL" id="ADBJ01000038">
    <property type="protein sequence ID" value="EFA78202.1"/>
    <property type="molecule type" value="Genomic_DNA"/>
</dbReference>
<dbReference type="InterPro" id="IPR036770">
    <property type="entry name" value="Ankyrin_rpt-contain_sf"/>
</dbReference>
<evidence type="ECO:0008006" key="3">
    <source>
        <dbReference type="Google" id="ProtNLM"/>
    </source>
</evidence>
<protein>
    <recommendedName>
        <fullName evidence="3">Ankyrin repeat protein</fullName>
    </recommendedName>
</protein>
<proteinExistence type="predicted"/>
<accession>D3BJX2</accession>
<dbReference type="PANTHER" id="PTHR46586:SF3">
    <property type="entry name" value="ANKYRIN REPEAT-CONTAINING PROTEIN"/>
    <property type="match status" value="1"/>
</dbReference>
<dbReference type="PANTHER" id="PTHR46586">
    <property type="entry name" value="ANKYRIN REPEAT-CONTAINING PROTEIN"/>
    <property type="match status" value="1"/>
</dbReference>
<gene>
    <name evidence="1" type="ORF">PPL_08852</name>
</gene>
<organism evidence="1 2">
    <name type="scientific">Heterostelium pallidum (strain ATCC 26659 / Pp 5 / PN500)</name>
    <name type="common">Cellular slime mold</name>
    <name type="synonym">Polysphondylium pallidum</name>
    <dbReference type="NCBI Taxonomy" id="670386"/>
    <lineage>
        <taxon>Eukaryota</taxon>
        <taxon>Amoebozoa</taxon>
        <taxon>Evosea</taxon>
        <taxon>Eumycetozoa</taxon>
        <taxon>Dictyostelia</taxon>
        <taxon>Acytosteliales</taxon>
        <taxon>Acytosteliaceae</taxon>
        <taxon>Heterostelium</taxon>
    </lineage>
</organism>
<reference evidence="1 2" key="1">
    <citation type="journal article" date="2011" name="Genome Res.">
        <title>Phylogeny-wide analysis of social amoeba genomes highlights ancient origins for complex intercellular communication.</title>
        <authorList>
            <person name="Heidel A.J."/>
            <person name="Lawal H.M."/>
            <person name="Felder M."/>
            <person name="Schilde C."/>
            <person name="Helps N.R."/>
            <person name="Tunggal B."/>
            <person name="Rivero F."/>
            <person name="John U."/>
            <person name="Schleicher M."/>
            <person name="Eichinger L."/>
            <person name="Platzer M."/>
            <person name="Noegel A.A."/>
            <person name="Schaap P."/>
            <person name="Gloeckner G."/>
        </authorList>
    </citation>
    <scope>NUCLEOTIDE SEQUENCE [LARGE SCALE GENOMIC DNA]</scope>
    <source>
        <strain evidence="2">ATCC 26659 / Pp 5 / PN500</strain>
    </source>
</reference>